<evidence type="ECO:0000259" key="1">
    <source>
        <dbReference type="Pfam" id="PF20231"/>
    </source>
</evidence>
<organism evidence="2 3">
    <name type="scientific">Puccinia sorghi</name>
    <dbReference type="NCBI Taxonomy" id="27349"/>
    <lineage>
        <taxon>Eukaryota</taxon>
        <taxon>Fungi</taxon>
        <taxon>Dikarya</taxon>
        <taxon>Basidiomycota</taxon>
        <taxon>Pucciniomycotina</taxon>
        <taxon>Pucciniomycetes</taxon>
        <taxon>Pucciniales</taxon>
        <taxon>Pucciniaceae</taxon>
        <taxon>Puccinia</taxon>
    </lineage>
</organism>
<accession>A0A0L6VAP4</accession>
<dbReference type="STRING" id="27349.A0A0L6VAP4"/>
<proteinExistence type="predicted"/>
<dbReference type="AlphaFoldDB" id="A0A0L6VAP4"/>
<protein>
    <recommendedName>
        <fullName evidence="1">DUF6589 domain-containing protein</fullName>
    </recommendedName>
</protein>
<evidence type="ECO:0000313" key="3">
    <source>
        <dbReference type="Proteomes" id="UP000037035"/>
    </source>
</evidence>
<evidence type="ECO:0000313" key="2">
    <source>
        <dbReference type="EMBL" id="KNZ57789.1"/>
    </source>
</evidence>
<dbReference type="VEuPathDB" id="FungiDB:VP01_2071g1"/>
<gene>
    <name evidence="2" type="ORF">VP01_2071g1</name>
</gene>
<dbReference type="Proteomes" id="UP000037035">
    <property type="component" value="Unassembled WGS sequence"/>
</dbReference>
<reference evidence="2 3" key="1">
    <citation type="submission" date="2015-08" db="EMBL/GenBank/DDBJ databases">
        <title>Next Generation Sequencing and Analysis of the Genome of Puccinia sorghi L Schw, the Causal Agent of Maize Common Rust.</title>
        <authorList>
            <person name="Rochi L."/>
            <person name="Burguener G."/>
            <person name="Darino M."/>
            <person name="Turjanski A."/>
            <person name="Kreff E."/>
            <person name="Dieguez M.J."/>
            <person name="Sacco F."/>
        </authorList>
    </citation>
    <scope>NUCLEOTIDE SEQUENCE [LARGE SCALE GENOMIC DNA]</scope>
    <source>
        <strain evidence="2 3">RO10H11247</strain>
    </source>
</reference>
<sequence length="527" mass="59710">MNTKQAKDTSIPHTAQKICDVIQQQELDPKKFITAFLTPKNQNITYKHRFWGVNEGILLKSRGSRSLEAFYPERGGGFPLVHINKVLSFHLTRSHQFFSKDSKLASDKAPCQQEMPFLYELIKSCLTLNYDTNDNTKNNSDTSDDSDSVDDDLNYQATMQRDRKMEKFHAVASTICSMIQYSANRCANGFQILNSVVFLVCGVTERVAKYLHHVGLCTSRDSANRALVSLGSHGQQKIVETVKSSRHSFLAPLICIDNVDFEEKVHSKSGTRKNQMFHGTWGYLHMPDPKVFSDSNPADFTPQSYRRALLESSNMEVNVDLFTHNNDDYEHFASVIKSQITRVLIRYVATNRSSNSMIPLEPPQVDPIKPIVPKITMMKLMMASDNSLEGILDVLDGILKQTQCKKDDSFSTLVILEGNLDTCKLIESLQALRKPGSYPHNSLINCFTNLGVSHVLWNIAESIFIMHFGDNTQSNYMDAWHLLAALRIPIDRPTTKKDFSITNMVKFHEAIILYLILGGVKYDQIHN</sequence>
<name>A0A0L6VAP4_9BASI</name>
<dbReference type="Pfam" id="PF20231">
    <property type="entry name" value="DUF6589"/>
    <property type="match status" value="1"/>
</dbReference>
<dbReference type="OrthoDB" id="2506847at2759"/>
<dbReference type="EMBL" id="LAVV01006917">
    <property type="protein sequence ID" value="KNZ57789.1"/>
    <property type="molecule type" value="Genomic_DNA"/>
</dbReference>
<feature type="domain" description="DUF6589" evidence="1">
    <location>
        <begin position="316"/>
        <end position="507"/>
    </location>
</feature>
<dbReference type="InterPro" id="IPR046496">
    <property type="entry name" value="DUF6589"/>
</dbReference>
<comment type="caution">
    <text evidence="2">The sequence shown here is derived from an EMBL/GenBank/DDBJ whole genome shotgun (WGS) entry which is preliminary data.</text>
</comment>
<keyword evidence="3" id="KW-1185">Reference proteome</keyword>